<dbReference type="InterPro" id="IPR013927">
    <property type="entry name" value="TF_Opi1_Ccg-8"/>
</dbReference>
<keyword evidence="3" id="KW-1185">Reference proteome</keyword>
<dbReference type="Proteomes" id="UP001321760">
    <property type="component" value="Unassembled WGS sequence"/>
</dbReference>
<dbReference type="GO" id="GO:0006357">
    <property type="term" value="P:regulation of transcription by RNA polymerase II"/>
    <property type="evidence" value="ECO:0007669"/>
    <property type="project" value="TreeGrafter"/>
</dbReference>
<evidence type="ECO:0000313" key="3">
    <source>
        <dbReference type="Proteomes" id="UP001321760"/>
    </source>
</evidence>
<dbReference type="PANTHER" id="PTHR38406:SF1">
    <property type="entry name" value="TRANSCRIPTIONAL REPRESSOR OPI1"/>
    <property type="match status" value="1"/>
</dbReference>
<reference evidence="2" key="1">
    <citation type="journal article" date="2023" name="Mol. Phylogenet. Evol.">
        <title>Genome-scale phylogeny and comparative genomics of the fungal order Sordariales.</title>
        <authorList>
            <person name="Hensen N."/>
            <person name="Bonometti L."/>
            <person name="Westerberg I."/>
            <person name="Brannstrom I.O."/>
            <person name="Guillou S."/>
            <person name="Cros-Aarteil S."/>
            <person name="Calhoun S."/>
            <person name="Haridas S."/>
            <person name="Kuo A."/>
            <person name="Mondo S."/>
            <person name="Pangilinan J."/>
            <person name="Riley R."/>
            <person name="LaButti K."/>
            <person name="Andreopoulos B."/>
            <person name="Lipzen A."/>
            <person name="Chen C."/>
            <person name="Yan M."/>
            <person name="Daum C."/>
            <person name="Ng V."/>
            <person name="Clum A."/>
            <person name="Steindorff A."/>
            <person name="Ohm R.A."/>
            <person name="Martin F."/>
            <person name="Silar P."/>
            <person name="Natvig D.O."/>
            <person name="Lalanne C."/>
            <person name="Gautier V."/>
            <person name="Ament-Velasquez S.L."/>
            <person name="Kruys A."/>
            <person name="Hutchinson M.I."/>
            <person name="Powell A.J."/>
            <person name="Barry K."/>
            <person name="Miller A.N."/>
            <person name="Grigoriev I.V."/>
            <person name="Debuchy R."/>
            <person name="Gladieux P."/>
            <person name="Hiltunen Thoren M."/>
            <person name="Johannesson H."/>
        </authorList>
    </citation>
    <scope>NUCLEOTIDE SEQUENCE</scope>
    <source>
        <strain evidence="2">PSN243</strain>
    </source>
</reference>
<organism evidence="2 3">
    <name type="scientific">Podospora aff. communis PSN243</name>
    <dbReference type="NCBI Taxonomy" id="3040156"/>
    <lineage>
        <taxon>Eukaryota</taxon>
        <taxon>Fungi</taxon>
        <taxon>Dikarya</taxon>
        <taxon>Ascomycota</taxon>
        <taxon>Pezizomycotina</taxon>
        <taxon>Sordariomycetes</taxon>
        <taxon>Sordariomycetidae</taxon>
        <taxon>Sordariales</taxon>
        <taxon>Podosporaceae</taxon>
        <taxon>Podospora</taxon>
    </lineage>
</organism>
<dbReference type="GO" id="GO:0003714">
    <property type="term" value="F:transcription corepressor activity"/>
    <property type="evidence" value="ECO:0007669"/>
    <property type="project" value="InterPro"/>
</dbReference>
<evidence type="ECO:0000256" key="1">
    <source>
        <dbReference type="SAM" id="MobiDB-lite"/>
    </source>
</evidence>
<feature type="compositionally biased region" description="Polar residues" evidence="1">
    <location>
        <begin position="141"/>
        <end position="156"/>
    </location>
</feature>
<dbReference type="EMBL" id="MU865986">
    <property type="protein sequence ID" value="KAK4443812.1"/>
    <property type="molecule type" value="Genomic_DNA"/>
</dbReference>
<dbReference type="GO" id="GO:0005634">
    <property type="term" value="C:nucleus"/>
    <property type="evidence" value="ECO:0007669"/>
    <property type="project" value="TreeGrafter"/>
</dbReference>
<feature type="region of interest" description="Disordered" evidence="1">
    <location>
        <begin position="140"/>
        <end position="170"/>
    </location>
</feature>
<protein>
    <submittedName>
        <fullName evidence="2">Clock-controlled protein 8</fullName>
    </submittedName>
</protein>
<comment type="caution">
    <text evidence="2">The sequence shown here is derived from an EMBL/GenBank/DDBJ whole genome shotgun (WGS) entry which is preliminary data.</text>
</comment>
<dbReference type="GO" id="GO:0030968">
    <property type="term" value="P:endoplasmic reticulum unfolded protein response"/>
    <property type="evidence" value="ECO:0007669"/>
    <property type="project" value="TreeGrafter"/>
</dbReference>
<evidence type="ECO:0000313" key="2">
    <source>
        <dbReference type="EMBL" id="KAK4443812.1"/>
    </source>
</evidence>
<sequence>MQPNILGDPLPLRPSHERTSSRSFPDTPTTELPPIQPHRDSISSASNHTLPSLSSVTSGLKPSTEPTPPTHWPSLNPYTTFYTPSYAQPAETPPPRHSGAEISTASPDRFSERRSGSVSLDDPDVKIAAEALSHLRADFVSVSSPPNHNTSLPTTPRDQKMGVMSPRDSSEQHTEPLLSLITASHPLVATTIEGAASAYNSGKDLSTHLKTSAEYIEGYLTPVAKVVGNVSRKTGVEGGVRWFLSRKHARKHQSGTDLEAGGNKRRKAKLTPKEMEVLDRAFPKLDDDRRASISTVDTLPAYDDHRSPAYSEEVDVNGQAVPNGEAQPWKTRIVVSTSSLRITIQADSLSKLRYCLQQLRHANSRVTSMMNNLQSLVDQYDAAGTRNDSNGAGDSSRPSEDRSSLIAQMEALKKAIAENVKSAINLVSNYAGSTLPENVQNLIREQINGLPARWRLSALREASTDEATAGGNDQEKAMREGARRVLLLAKEGLHLFTQISDVIDRTIKTAENWCTPATKNQDGADARVGGSDRAPSLATWAVPQPQPTVVGIDQDTHMTG</sequence>
<dbReference type="GO" id="GO:0005783">
    <property type="term" value="C:endoplasmic reticulum"/>
    <property type="evidence" value="ECO:0007669"/>
    <property type="project" value="TreeGrafter"/>
</dbReference>
<proteinExistence type="predicted"/>
<reference evidence="2" key="2">
    <citation type="submission" date="2023-05" db="EMBL/GenBank/DDBJ databases">
        <authorList>
            <consortium name="Lawrence Berkeley National Laboratory"/>
            <person name="Steindorff A."/>
            <person name="Hensen N."/>
            <person name="Bonometti L."/>
            <person name="Westerberg I."/>
            <person name="Brannstrom I.O."/>
            <person name="Guillou S."/>
            <person name="Cros-Aarteil S."/>
            <person name="Calhoun S."/>
            <person name="Haridas S."/>
            <person name="Kuo A."/>
            <person name="Mondo S."/>
            <person name="Pangilinan J."/>
            <person name="Riley R."/>
            <person name="Labutti K."/>
            <person name="Andreopoulos B."/>
            <person name="Lipzen A."/>
            <person name="Chen C."/>
            <person name="Yanf M."/>
            <person name="Daum C."/>
            <person name="Ng V."/>
            <person name="Clum A."/>
            <person name="Ohm R."/>
            <person name="Martin F."/>
            <person name="Silar P."/>
            <person name="Natvig D."/>
            <person name="Lalanne C."/>
            <person name="Gautier V."/>
            <person name="Ament-Velasquez S.L."/>
            <person name="Kruys A."/>
            <person name="Hutchinson M.I."/>
            <person name="Powell A.J."/>
            <person name="Barry K."/>
            <person name="Miller A.N."/>
            <person name="Grigoriev I.V."/>
            <person name="Debuchy R."/>
            <person name="Gladieux P."/>
            <person name="Thoren M.H."/>
            <person name="Johannesson H."/>
        </authorList>
    </citation>
    <scope>NUCLEOTIDE SEQUENCE</scope>
    <source>
        <strain evidence="2">PSN243</strain>
    </source>
</reference>
<gene>
    <name evidence="2" type="ORF">QBC34DRAFT_310325</name>
</gene>
<feature type="compositionally biased region" description="Polar residues" evidence="1">
    <location>
        <begin position="42"/>
        <end position="61"/>
    </location>
</feature>
<feature type="region of interest" description="Disordered" evidence="1">
    <location>
        <begin position="1"/>
        <end position="122"/>
    </location>
</feature>
<dbReference type="PANTHER" id="PTHR38406">
    <property type="entry name" value="TRANSCRIPTIONAL REPRESSOR OPI1"/>
    <property type="match status" value="1"/>
</dbReference>
<feature type="compositionally biased region" description="Polar residues" evidence="1">
    <location>
        <begin position="21"/>
        <end position="30"/>
    </location>
</feature>
<accession>A0AAV9G8T9</accession>
<feature type="compositionally biased region" description="Polar residues" evidence="1">
    <location>
        <begin position="76"/>
        <end position="86"/>
    </location>
</feature>
<feature type="region of interest" description="Disordered" evidence="1">
    <location>
        <begin position="383"/>
        <end position="403"/>
    </location>
</feature>
<dbReference type="GO" id="GO:0008654">
    <property type="term" value="P:phospholipid biosynthetic process"/>
    <property type="evidence" value="ECO:0007669"/>
    <property type="project" value="TreeGrafter"/>
</dbReference>
<dbReference type="AlphaFoldDB" id="A0AAV9G8T9"/>
<dbReference type="Pfam" id="PF08618">
    <property type="entry name" value="Opi1"/>
    <property type="match status" value="1"/>
</dbReference>
<name>A0AAV9G8T9_9PEZI</name>